<dbReference type="Ensembl" id="ENSFCTT00005063689.1">
    <property type="protein sequence ID" value="ENSFCTP00005046345.1"/>
    <property type="gene ID" value="ENSFCTG00005022265.1"/>
</dbReference>
<dbReference type="GeneTree" id="ENSGT00940000160161"/>
<keyword evidence="1" id="KW-1015">Disulfide bond</keyword>
<dbReference type="Proteomes" id="UP000823872">
    <property type="component" value="Chromosome B4"/>
</dbReference>
<evidence type="ECO:0008006" key="4">
    <source>
        <dbReference type="Google" id="ProtNLM"/>
    </source>
</evidence>
<reference evidence="2" key="3">
    <citation type="submission" date="2025-09" db="UniProtKB">
        <authorList>
            <consortium name="Ensembl"/>
        </authorList>
    </citation>
    <scope>IDENTIFICATION</scope>
    <source>
        <strain evidence="2">breed Abyssinian</strain>
    </source>
</reference>
<protein>
    <recommendedName>
        <fullName evidence="4">Ricin B lectin domain-containing protein</fullName>
    </recommendedName>
</protein>
<dbReference type="Gene3D" id="1.10.8.460">
    <property type="entry name" value="ppGaNTase-T1 linker domain-like"/>
    <property type="match status" value="1"/>
</dbReference>
<name>A0ABI7ZJE3_FELCA</name>
<reference evidence="2 3" key="1">
    <citation type="submission" date="2021-02" db="EMBL/GenBank/DDBJ databases">
        <title>Safari Cat Assemblies.</title>
        <authorList>
            <person name="Bredemeyer K.R."/>
            <person name="Murphy W.J."/>
        </authorList>
    </citation>
    <scope>NUCLEOTIDE SEQUENCE [LARGE SCALE GENOMIC DNA]</scope>
</reference>
<keyword evidence="3" id="KW-1185">Reference proteome</keyword>
<dbReference type="InterPro" id="IPR029044">
    <property type="entry name" value="Nucleotide-diphossugar_trans"/>
</dbReference>
<sequence length="232" mass="26657">MGSACPGDFSFLLLQVWQCGGSIEIFLALKHNALRVAEIWMDEHKYVVYMAWNIPLQNTGIDFGDISSRMALRKKLKCKTFDWYLKNVYPNLKPIHNIVGYGRMKNTLDENICLDQGLVSSNTSIMYYCHEYSTQNVYYHLTGEFYVGPLIEEADPDDHCLTDPGNGEKPTLKPCSKVAQNRLHIYWDFKLVSHIFFKDMHLEIESEKFIFDLISVGKGGWVKEAILESVIA</sequence>
<evidence type="ECO:0000313" key="2">
    <source>
        <dbReference type="Ensembl" id="ENSFCTP00005046345.1"/>
    </source>
</evidence>
<dbReference type="SUPFAM" id="SSF50370">
    <property type="entry name" value="Ricin B-like lectins"/>
    <property type="match status" value="1"/>
</dbReference>
<dbReference type="PANTHER" id="PTHR11675">
    <property type="entry name" value="N-ACETYLGALACTOSAMINYLTRANSFERASE"/>
    <property type="match status" value="1"/>
</dbReference>
<evidence type="ECO:0000256" key="1">
    <source>
        <dbReference type="ARBA" id="ARBA00023157"/>
    </source>
</evidence>
<evidence type="ECO:0000313" key="3">
    <source>
        <dbReference type="Proteomes" id="UP000823872"/>
    </source>
</evidence>
<organism evidence="2 3">
    <name type="scientific">Felis catus</name>
    <name type="common">Cat</name>
    <name type="synonym">Felis silvestris catus</name>
    <dbReference type="NCBI Taxonomy" id="9685"/>
    <lineage>
        <taxon>Eukaryota</taxon>
        <taxon>Metazoa</taxon>
        <taxon>Chordata</taxon>
        <taxon>Craniata</taxon>
        <taxon>Vertebrata</taxon>
        <taxon>Euteleostomi</taxon>
        <taxon>Mammalia</taxon>
        <taxon>Eutheria</taxon>
        <taxon>Laurasiatheria</taxon>
        <taxon>Carnivora</taxon>
        <taxon>Feliformia</taxon>
        <taxon>Felidae</taxon>
        <taxon>Felinae</taxon>
        <taxon>Felis</taxon>
    </lineage>
</organism>
<dbReference type="InterPro" id="IPR035992">
    <property type="entry name" value="Ricin_B-like_lectins"/>
</dbReference>
<dbReference type="PANTHER" id="PTHR11675:SF50">
    <property type="entry name" value="POLYPEPTIDE N-ACETYLGALACTOSAMINYLTRANSFERASE 8-RELATED"/>
    <property type="match status" value="1"/>
</dbReference>
<reference evidence="2" key="2">
    <citation type="submission" date="2025-08" db="UniProtKB">
        <authorList>
            <consortium name="Ensembl"/>
        </authorList>
    </citation>
    <scope>IDENTIFICATION</scope>
    <source>
        <strain evidence="2">breed Abyssinian</strain>
    </source>
</reference>
<dbReference type="SUPFAM" id="SSF53448">
    <property type="entry name" value="Nucleotide-diphospho-sugar transferases"/>
    <property type="match status" value="1"/>
</dbReference>
<gene>
    <name evidence="2" type="primary">GALNT8</name>
</gene>
<proteinExistence type="predicted"/>
<accession>A0ABI7ZJE3</accession>